<protein>
    <recommendedName>
        <fullName evidence="4">F0F1-ATPase subunit</fullName>
    </recommendedName>
</protein>
<evidence type="ECO:0000256" key="1">
    <source>
        <dbReference type="SAM" id="Phobius"/>
    </source>
</evidence>
<dbReference type="EMBL" id="LBQZ01000002">
    <property type="protein sequence ID" value="KKP89598.1"/>
    <property type="molecule type" value="Genomic_DNA"/>
</dbReference>
<dbReference type="AlphaFoldDB" id="A0A0G0D8I0"/>
<feature type="transmembrane region" description="Helical" evidence="1">
    <location>
        <begin position="17"/>
        <end position="36"/>
    </location>
</feature>
<dbReference type="InterPro" id="IPR032820">
    <property type="entry name" value="ATPase_put"/>
</dbReference>
<comment type="caution">
    <text evidence="2">The sequence shown here is derived from an EMBL/GenBank/DDBJ whole genome shotgun (WGS) entry which is preliminary data.</text>
</comment>
<dbReference type="Pfam" id="PF09527">
    <property type="entry name" value="ATPase_gene1"/>
    <property type="match status" value="1"/>
</dbReference>
<gene>
    <name evidence="2" type="ORF">UR91_C0002G0026</name>
</gene>
<evidence type="ECO:0000313" key="3">
    <source>
        <dbReference type="Proteomes" id="UP000034798"/>
    </source>
</evidence>
<keyword evidence="1" id="KW-0472">Membrane</keyword>
<name>A0A0G0D8I0_9BACT</name>
<proteinExistence type="predicted"/>
<keyword evidence="1" id="KW-1133">Transmembrane helix</keyword>
<evidence type="ECO:0000313" key="2">
    <source>
        <dbReference type="EMBL" id="KKP89598.1"/>
    </source>
</evidence>
<feature type="transmembrane region" description="Helical" evidence="1">
    <location>
        <begin position="48"/>
        <end position="70"/>
    </location>
</feature>
<evidence type="ECO:0008006" key="4">
    <source>
        <dbReference type="Google" id="ProtNLM"/>
    </source>
</evidence>
<sequence length="85" mass="9669">MTNESNKKIDWKPAFDVFSRVSTWVVVPIVLALIIGKALDSHYGTDPWIFLGCTGLGFIISSYGIVRVVFKYMKTLEIEDKKDKK</sequence>
<reference evidence="2 3" key="1">
    <citation type="journal article" date="2015" name="Nature">
        <title>rRNA introns, odd ribosomes, and small enigmatic genomes across a large radiation of phyla.</title>
        <authorList>
            <person name="Brown C.T."/>
            <person name="Hug L.A."/>
            <person name="Thomas B.C."/>
            <person name="Sharon I."/>
            <person name="Castelle C.J."/>
            <person name="Singh A."/>
            <person name="Wilkins M.J."/>
            <person name="Williams K.H."/>
            <person name="Banfield J.F."/>
        </authorList>
    </citation>
    <scope>NUCLEOTIDE SEQUENCE [LARGE SCALE GENOMIC DNA]</scope>
</reference>
<keyword evidence="1" id="KW-0812">Transmembrane</keyword>
<organism evidence="2 3">
    <name type="scientific">Candidatus Nomurabacteria bacterium GW2011_GWC2_35_8</name>
    <dbReference type="NCBI Taxonomy" id="1618752"/>
    <lineage>
        <taxon>Bacteria</taxon>
        <taxon>Candidatus Nomuraibacteriota</taxon>
    </lineage>
</organism>
<accession>A0A0G0D8I0</accession>
<dbReference type="Proteomes" id="UP000034798">
    <property type="component" value="Unassembled WGS sequence"/>
</dbReference>